<name>A0A0M9VP30_9BASI</name>
<evidence type="ECO:0000256" key="1">
    <source>
        <dbReference type="SAM" id="MobiDB-lite"/>
    </source>
</evidence>
<dbReference type="GeneID" id="28730496"/>
<feature type="compositionally biased region" description="Polar residues" evidence="1">
    <location>
        <begin position="224"/>
        <end position="249"/>
    </location>
</feature>
<protein>
    <recommendedName>
        <fullName evidence="6">Mid2 domain-containing protein</fullName>
    </recommendedName>
</protein>
<keyword evidence="5" id="KW-1185">Reference proteome</keyword>
<gene>
    <name evidence="4" type="ORF">Malapachy_4165</name>
</gene>
<feature type="signal peptide" evidence="3">
    <location>
        <begin position="1"/>
        <end position="21"/>
    </location>
</feature>
<reference evidence="4 5" key="1">
    <citation type="submission" date="2015-07" db="EMBL/GenBank/DDBJ databases">
        <title>Draft Genome Sequence of Malassezia furfur CBS1878 and Malassezia pachydermatis CBS1879.</title>
        <authorList>
            <person name="Triana S."/>
            <person name="Ohm R."/>
            <person name="Gonzalez A."/>
            <person name="DeCock H."/>
            <person name="Restrepo S."/>
            <person name="Celis A."/>
        </authorList>
    </citation>
    <scope>NUCLEOTIDE SEQUENCE [LARGE SCALE GENOMIC DNA]</scope>
    <source>
        <strain evidence="4 5">CBS 1879</strain>
    </source>
</reference>
<feature type="chain" id="PRO_5005839176" description="Mid2 domain-containing protein" evidence="3">
    <location>
        <begin position="22"/>
        <end position="477"/>
    </location>
</feature>
<accession>A0A0M9VP30</accession>
<evidence type="ECO:0000256" key="3">
    <source>
        <dbReference type="SAM" id="SignalP"/>
    </source>
</evidence>
<feature type="compositionally biased region" description="Polar residues" evidence="1">
    <location>
        <begin position="402"/>
        <end position="418"/>
    </location>
</feature>
<dbReference type="OrthoDB" id="2576541at2759"/>
<organism evidence="4 5">
    <name type="scientific">Malassezia pachydermatis</name>
    <dbReference type="NCBI Taxonomy" id="77020"/>
    <lineage>
        <taxon>Eukaryota</taxon>
        <taxon>Fungi</taxon>
        <taxon>Dikarya</taxon>
        <taxon>Basidiomycota</taxon>
        <taxon>Ustilaginomycotina</taxon>
        <taxon>Malasseziomycetes</taxon>
        <taxon>Malasseziales</taxon>
        <taxon>Malasseziaceae</taxon>
        <taxon>Malassezia</taxon>
    </lineage>
</organism>
<dbReference type="EMBL" id="LGAV01000004">
    <property type="protein sequence ID" value="KOS13983.1"/>
    <property type="molecule type" value="Genomic_DNA"/>
</dbReference>
<feature type="region of interest" description="Disordered" evidence="1">
    <location>
        <begin position="391"/>
        <end position="430"/>
    </location>
</feature>
<dbReference type="VEuPathDB" id="FungiDB:Malapachy_4165"/>
<evidence type="ECO:0000313" key="4">
    <source>
        <dbReference type="EMBL" id="KOS13983.1"/>
    </source>
</evidence>
<keyword evidence="2" id="KW-1133">Transmembrane helix</keyword>
<dbReference type="RefSeq" id="XP_017991615.1">
    <property type="nucleotide sequence ID" value="XM_018138620.1"/>
</dbReference>
<dbReference type="Proteomes" id="UP000037751">
    <property type="component" value="Unassembled WGS sequence"/>
</dbReference>
<feature type="transmembrane region" description="Helical" evidence="2">
    <location>
        <begin position="256"/>
        <end position="282"/>
    </location>
</feature>
<comment type="caution">
    <text evidence="4">The sequence shown here is derived from an EMBL/GenBank/DDBJ whole genome shotgun (WGS) entry which is preliminary data.</text>
</comment>
<dbReference type="STRING" id="77020.A0A0M9VP30"/>
<keyword evidence="2" id="KW-0472">Membrane</keyword>
<evidence type="ECO:0008006" key="6">
    <source>
        <dbReference type="Google" id="ProtNLM"/>
    </source>
</evidence>
<sequence length="477" mass="49904">MRTSLGVAALVGVAFAPCLQAAASAADAQAAGVAAQPTPAPPAHEGHGVGVMKLRRAHHQHAHERRVNTLLGVSFLSSLIGGEFTTLNINQPAPDNSRSIDRSLTGGEFTTLADSSRAPGASSRSSDSAETSTSSDSETSDSSETSSTSSTRSSTSSSTTRTPSSTAAGVGAASSSSRMATSSSSLVRSRSSSSTLADLSTSSSDLPSSSSAPTSTSDSTLSPVQYTTTTQQVHPTVDPSSNMSGQNSKDGGDNHIGTIVGVTVGVGVPLVAAALFCLYWFFGRRKRRNDDIQWPDINHDSGMATTAPLPARQTGGAGFDMGHEHDSFYEESQPHGLKSADSYGAESMMQSRDAHAVPETYVQQPYDAYAQQAQQEYDQYAQQQYNALQHANRPPPLAPETATEQPKLTTSGVQSRAITDNDLPPPHALSDGAEYQQYVVGETYPGSYQEGVDAPATRELYHGTQATTPYQTGATAM</sequence>
<evidence type="ECO:0000256" key="2">
    <source>
        <dbReference type="SAM" id="Phobius"/>
    </source>
</evidence>
<dbReference type="AlphaFoldDB" id="A0A0M9VP30"/>
<keyword evidence="2" id="KW-0812">Transmembrane</keyword>
<feature type="region of interest" description="Disordered" evidence="1">
    <location>
        <begin position="110"/>
        <end position="252"/>
    </location>
</feature>
<feature type="compositionally biased region" description="Low complexity" evidence="1">
    <location>
        <begin position="113"/>
        <end position="223"/>
    </location>
</feature>
<keyword evidence="3" id="KW-0732">Signal</keyword>
<proteinExistence type="predicted"/>
<evidence type="ECO:0000313" key="5">
    <source>
        <dbReference type="Proteomes" id="UP000037751"/>
    </source>
</evidence>